<dbReference type="Proteomes" id="UP000727654">
    <property type="component" value="Unassembled WGS sequence"/>
</dbReference>
<name>A0ABM8XUA6_9BURK</name>
<reference evidence="1 2" key="1">
    <citation type="submission" date="2021-08" db="EMBL/GenBank/DDBJ databases">
        <authorList>
            <person name="Peeters C."/>
        </authorList>
    </citation>
    <scope>NUCLEOTIDE SEQUENCE [LARGE SCALE GENOMIC DNA]</scope>
    <source>
        <strain evidence="1 2">LMG 23992</strain>
    </source>
</reference>
<keyword evidence="2" id="KW-1185">Reference proteome</keyword>
<sequence>MHPISMMPLPKLALYPEKSSHTSLPCQFCRNARACSPLRLGAN</sequence>
<accession>A0ABM8XUA6</accession>
<organism evidence="1 2">
    <name type="scientific">Cupriavidus laharis</name>
    <dbReference type="NCBI Taxonomy" id="151654"/>
    <lineage>
        <taxon>Bacteria</taxon>
        <taxon>Pseudomonadati</taxon>
        <taxon>Pseudomonadota</taxon>
        <taxon>Betaproteobacteria</taxon>
        <taxon>Burkholderiales</taxon>
        <taxon>Burkholderiaceae</taxon>
        <taxon>Cupriavidus</taxon>
    </lineage>
</organism>
<evidence type="ECO:0000313" key="1">
    <source>
        <dbReference type="EMBL" id="CAG9183952.1"/>
    </source>
</evidence>
<comment type="caution">
    <text evidence="1">The sequence shown here is derived from an EMBL/GenBank/DDBJ whole genome shotgun (WGS) entry which is preliminary data.</text>
</comment>
<dbReference type="EMBL" id="CAJZAI010000022">
    <property type="protein sequence ID" value="CAG9183952.1"/>
    <property type="molecule type" value="Genomic_DNA"/>
</dbReference>
<proteinExistence type="predicted"/>
<protein>
    <submittedName>
        <fullName evidence="1">Uncharacterized protein</fullName>
    </submittedName>
</protein>
<evidence type="ECO:0000313" key="2">
    <source>
        <dbReference type="Proteomes" id="UP000727654"/>
    </source>
</evidence>
<gene>
    <name evidence="1" type="ORF">LMG23992_05115</name>
</gene>